<dbReference type="SMART" id="SM00448">
    <property type="entry name" value="REC"/>
    <property type="match status" value="1"/>
</dbReference>
<protein>
    <recommendedName>
        <fullName evidence="6">Two-component system response regulator</fullName>
    </recommendedName>
</protein>
<proteinExistence type="predicted"/>
<dbReference type="PROSITE" id="PS50110">
    <property type="entry name" value="RESPONSE_REGULATORY"/>
    <property type="match status" value="1"/>
</dbReference>
<evidence type="ECO:0000313" key="5">
    <source>
        <dbReference type="Proteomes" id="UP000234857"/>
    </source>
</evidence>
<dbReference type="CDD" id="cd00156">
    <property type="entry name" value="REC"/>
    <property type="match status" value="1"/>
</dbReference>
<evidence type="ECO:0000256" key="1">
    <source>
        <dbReference type="PROSITE-ProRule" id="PRU00169"/>
    </source>
</evidence>
<dbReference type="SUPFAM" id="SSF109604">
    <property type="entry name" value="HD-domain/PDEase-like"/>
    <property type="match status" value="1"/>
</dbReference>
<gene>
    <name evidence="4" type="ORF">C0601_12025</name>
</gene>
<feature type="domain" description="Response regulatory" evidence="2">
    <location>
        <begin position="394"/>
        <end position="514"/>
    </location>
</feature>
<reference evidence="4 5" key="1">
    <citation type="submission" date="2017-11" db="EMBL/GenBank/DDBJ databases">
        <title>Genome-resolved metagenomics identifies genetic mobility, metabolic interactions, and unexpected diversity in perchlorate-reducing communities.</title>
        <authorList>
            <person name="Barnum T.P."/>
            <person name="Figueroa I.A."/>
            <person name="Carlstrom C.I."/>
            <person name="Lucas L.N."/>
            <person name="Engelbrektson A.L."/>
            <person name="Coates J.D."/>
        </authorList>
    </citation>
    <scope>NUCLEOTIDE SEQUENCE [LARGE SCALE GENOMIC DNA]</scope>
    <source>
        <strain evidence="4">BM706</strain>
    </source>
</reference>
<dbReference type="Gene3D" id="1.10.3210.10">
    <property type="entry name" value="Hypothetical protein af1432"/>
    <property type="match status" value="1"/>
</dbReference>
<comment type="caution">
    <text evidence="4">The sequence shown here is derived from an EMBL/GenBank/DDBJ whole genome shotgun (WGS) entry which is preliminary data.</text>
</comment>
<dbReference type="PANTHER" id="PTHR45228">
    <property type="entry name" value="CYCLIC DI-GMP PHOSPHODIESTERASE TM_0186-RELATED"/>
    <property type="match status" value="1"/>
</dbReference>
<dbReference type="InterPro" id="IPR037522">
    <property type="entry name" value="HD_GYP_dom"/>
</dbReference>
<dbReference type="Gene3D" id="3.40.50.2300">
    <property type="match status" value="1"/>
</dbReference>
<dbReference type="CDD" id="cd00077">
    <property type="entry name" value="HDc"/>
    <property type="match status" value="1"/>
</dbReference>
<dbReference type="InterPro" id="IPR003607">
    <property type="entry name" value="HD/PDEase_dom"/>
</dbReference>
<evidence type="ECO:0000313" key="4">
    <source>
        <dbReference type="EMBL" id="PLX15809.1"/>
    </source>
</evidence>
<dbReference type="InterPro" id="IPR011006">
    <property type="entry name" value="CheY-like_superfamily"/>
</dbReference>
<dbReference type="PANTHER" id="PTHR45228:SF4">
    <property type="entry name" value="LIPOPROTEIN"/>
    <property type="match status" value="1"/>
</dbReference>
<accession>A0A2N5ZB00</accession>
<dbReference type="InterPro" id="IPR052020">
    <property type="entry name" value="Cyclic_di-GMP/3'3'-cGAMP_PDE"/>
</dbReference>
<dbReference type="AlphaFoldDB" id="A0A2N5ZB00"/>
<evidence type="ECO:0000259" key="3">
    <source>
        <dbReference type="PROSITE" id="PS51832"/>
    </source>
</evidence>
<feature type="domain" description="HD-GYP" evidence="3">
    <location>
        <begin position="188"/>
        <end position="389"/>
    </location>
</feature>
<sequence>MFLKSDSDESIIKPVIHALKDSTESIKQGVINILKNFDKKTVEKASFEILSENDKELNSQIVSLLNNLGFTESKKVKLKKEIEIPKQVNKQEKIKKVDSAKDTLGKVKVVSSRQIEDPSKVDEDDLKTKIDTRKEKTVEVKFEKIEYTETSRETYEKEYQENIDKTNNIFVGARSNQNIDTSSILSIANKIVSQVIANPKSAAELTDINTVDNYLISHSINTAYLSVLLGHLDKRPEKELVELAVGSLLHDVGMVKVKDLIWTSPERFSFDELFEIQKHTIYGIDTLVDVSKFKGNIAYMAYQHHERIDGSGYPKNKKGRQIPRHSRILGIADVFHAMTSTRSYRDPHSFNFAFNVMMKKDKEKFDQDYMRLLYDFYVENIDESLADLGPEPSVIMIIDDSPEIRVVASKLIKKQFGPLTDIIEAENGRQAINLLYRQGISPDIILLDVMMPEMDGFQFLEEMKFKKLKIPVLMLTGKRESASVKKAISFINVKDYIVKPFDKDLLINKITKYILRSS</sequence>
<dbReference type="InterPro" id="IPR001789">
    <property type="entry name" value="Sig_transdc_resp-reg_receiver"/>
</dbReference>
<dbReference type="Proteomes" id="UP000234857">
    <property type="component" value="Unassembled WGS sequence"/>
</dbReference>
<dbReference type="SUPFAM" id="SSF52172">
    <property type="entry name" value="CheY-like"/>
    <property type="match status" value="1"/>
</dbReference>
<evidence type="ECO:0000259" key="2">
    <source>
        <dbReference type="PROSITE" id="PS50110"/>
    </source>
</evidence>
<dbReference type="SMART" id="SM00471">
    <property type="entry name" value="HDc"/>
    <property type="match status" value="1"/>
</dbReference>
<organism evidence="4 5">
    <name type="scientific">Muiribacterium halophilum</name>
    <dbReference type="NCBI Taxonomy" id="2053465"/>
    <lineage>
        <taxon>Bacteria</taxon>
        <taxon>Candidatus Muiribacteriota</taxon>
        <taxon>Candidatus Muiribacteriia</taxon>
        <taxon>Candidatus Muiribacteriales</taxon>
        <taxon>Candidatus Muiribacteriaceae</taxon>
        <taxon>Candidatus Muiribacterium</taxon>
    </lineage>
</organism>
<name>A0A2N5ZB00_MUIH1</name>
<evidence type="ECO:0008006" key="6">
    <source>
        <dbReference type="Google" id="ProtNLM"/>
    </source>
</evidence>
<dbReference type="EMBL" id="PKTG01000129">
    <property type="protein sequence ID" value="PLX15809.1"/>
    <property type="molecule type" value="Genomic_DNA"/>
</dbReference>
<feature type="modified residue" description="4-aspartylphosphate" evidence="1">
    <location>
        <position position="448"/>
    </location>
</feature>
<dbReference type="GO" id="GO:0000160">
    <property type="term" value="P:phosphorelay signal transduction system"/>
    <property type="evidence" value="ECO:0007669"/>
    <property type="project" value="InterPro"/>
</dbReference>
<dbReference type="Pfam" id="PF13487">
    <property type="entry name" value="HD_5"/>
    <property type="match status" value="1"/>
</dbReference>
<dbReference type="PROSITE" id="PS51832">
    <property type="entry name" value="HD_GYP"/>
    <property type="match status" value="1"/>
</dbReference>
<dbReference type="Pfam" id="PF00072">
    <property type="entry name" value="Response_reg"/>
    <property type="match status" value="1"/>
</dbReference>
<keyword evidence="1" id="KW-0597">Phosphoprotein</keyword>